<dbReference type="AlphaFoldDB" id="A0A9Q0H0C0"/>
<dbReference type="GO" id="GO:0010256">
    <property type="term" value="P:endomembrane system organization"/>
    <property type="evidence" value="ECO:0007669"/>
    <property type="project" value="TreeGrafter"/>
</dbReference>
<comment type="caution">
    <text evidence="7">The sequence shown here is derived from an EMBL/GenBank/DDBJ whole genome shotgun (WGS) entry which is preliminary data.</text>
</comment>
<evidence type="ECO:0000313" key="7">
    <source>
        <dbReference type="EMBL" id="KAJ4955272.1"/>
    </source>
</evidence>
<evidence type="ECO:0000256" key="2">
    <source>
        <dbReference type="ARBA" id="ARBA00008707"/>
    </source>
</evidence>
<dbReference type="InterPro" id="IPR007770">
    <property type="entry name" value="DMP"/>
</dbReference>
<keyword evidence="4 6" id="KW-1133">Transmembrane helix</keyword>
<dbReference type="EMBL" id="JAMYWD010000011">
    <property type="protein sequence ID" value="KAJ4955272.1"/>
    <property type="molecule type" value="Genomic_DNA"/>
</dbReference>
<dbReference type="GO" id="GO:0016020">
    <property type="term" value="C:membrane"/>
    <property type="evidence" value="ECO:0007669"/>
    <property type="project" value="UniProtKB-SubCell"/>
</dbReference>
<dbReference type="OrthoDB" id="657601at2759"/>
<evidence type="ECO:0000256" key="4">
    <source>
        <dbReference type="ARBA" id="ARBA00022989"/>
    </source>
</evidence>
<evidence type="ECO:0000256" key="1">
    <source>
        <dbReference type="ARBA" id="ARBA00004141"/>
    </source>
</evidence>
<keyword evidence="8" id="KW-1185">Reference proteome</keyword>
<feature type="transmembrane region" description="Helical" evidence="6">
    <location>
        <begin position="151"/>
        <end position="170"/>
    </location>
</feature>
<organism evidence="7 8">
    <name type="scientific">Protea cynaroides</name>
    <dbReference type="NCBI Taxonomy" id="273540"/>
    <lineage>
        <taxon>Eukaryota</taxon>
        <taxon>Viridiplantae</taxon>
        <taxon>Streptophyta</taxon>
        <taxon>Embryophyta</taxon>
        <taxon>Tracheophyta</taxon>
        <taxon>Spermatophyta</taxon>
        <taxon>Magnoliopsida</taxon>
        <taxon>Proteales</taxon>
        <taxon>Proteaceae</taxon>
        <taxon>Protea</taxon>
    </lineage>
</organism>
<evidence type="ECO:0000313" key="8">
    <source>
        <dbReference type="Proteomes" id="UP001141806"/>
    </source>
</evidence>
<reference evidence="7" key="1">
    <citation type="journal article" date="2023" name="Plant J.">
        <title>The genome of the king protea, Protea cynaroides.</title>
        <authorList>
            <person name="Chang J."/>
            <person name="Duong T.A."/>
            <person name="Schoeman C."/>
            <person name="Ma X."/>
            <person name="Roodt D."/>
            <person name="Barker N."/>
            <person name="Li Z."/>
            <person name="Van de Peer Y."/>
            <person name="Mizrachi E."/>
        </authorList>
    </citation>
    <scope>NUCLEOTIDE SEQUENCE</scope>
    <source>
        <tissue evidence="7">Young leaves</tissue>
    </source>
</reference>
<evidence type="ECO:0008006" key="9">
    <source>
        <dbReference type="Google" id="ProtNLM"/>
    </source>
</evidence>
<gene>
    <name evidence="7" type="ORF">NE237_012055</name>
</gene>
<dbReference type="Pfam" id="PF05078">
    <property type="entry name" value="DUF679"/>
    <property type="match status" value="1"/>
</dbReference>
<keyword evidence="3 6" id="KW-0812">Transmembrane</keyword>
<sequence length="187" mass="20161">MMLGTSIAHAANLIKPLPGGTVLAFQALSSSFSNRGSCYPSNKLLTAILIGLCTLSCCFLAFTDSFLGQDGKVYYGIATIKGLHIFNRTNNGSDEEEEEEERIKEMGKYRICMLDFIHAVFSSLVFLALALSDSNMVQCFFKRTGANAHELVLNIPLGISVLSGIVFLVFPTSRKGIGCSGGVRPGH</sequence>
<dbReference type="Proteomes" id="UP001141806">
    <property type="component" value="Unassembled WGS sequence"/>
</dbReference>
<keyword evidence="5 6" id="KW-0472">Membrane</keyword>
<comment type="subcellular location">
    <subcellularLocation>
        <location evidence="1">Membrane</location>
        <topology evidence="1">Multi-pass membrane protein</topology>
    </subcellularLocation>
</comment>
<evidence type="ECO:0000256" key="3">
    <source>
        <dbReference type="ARBA" id="ARBA00022692"/>
    </source>
</evidence>
<feature type="transmembrane region" description="Helical" evidence="6">
    <location>
        <begin position="111"/>
        <end position="131"/>
    </location>
</feature>
<comment type="similarity">
    <text evidence="2">Belongs to the plant DMP1 protein family.</text>
</comment>
<dbReference type="PANTHER" id="PTHR31621">
    <property type="entry name" value="PROTEIN DMP3"/>
    <property type="match status" value="1"/>
</dbReference>
<evidence type="ECO:0000256" key="5">
    <source>
        <dbReference type="ARBA" id="ARBA00023136"/>
    </source>
</evidence>
<proteinExistence type="inferred from homology"/>
<dbReference type="PANTHER" id="PTHR31621:SF5">
    <property type="entry name" value="PROTEIN DMP10"/>
    <property type="match status" value="1"/>
</dbReference>
<name>A0A9Q0H0C0_9MAGN</name>
<feature type="transmembrane region" description="Helical" evidence="6">
    <location>
        <begin position="44"/>
        <end position="62"/>
    </location>
</feature>
<accession>A0A9Q0H0C0</accession>
<evidence type="ECO:0000256" key="6">
    <source>
        <dbReference type="SAM" id="Phobius"/>
    </source>
</evidence>
<protein>
    <recommendedName>
        <fullName evidence="9">DUF679 domain membrane protein 2</fullName>
    </recommendedName>
</protein>
<dbReference type="GO" id="GO:0005737">
    <property type="term" value="C:cytoplasm"/>
    <property type="evidence" value="ECO:0007669"/>
    <property type="project" value="UniProtKB-ARBA"/>
</dbReference>